<evidence type="ECO:0000256" key="5">
    <source>
        <dbReference type="ARBA" id="ARBA00023122"/>
    </source>
</evidence>
<evidence type="ECO:0000313" key="13">
    <source>
        <dbReference type="Proteomes" id="UP001170310"/>
    </source>
</evidence>
<reference evidence="12" key="1">
    <citation type="submission" date="2023-07" db="EMBL/GenBank/DDBJ databases">
        <title>Genome content predicts the carbon catabolic preferences of heterotrophic bacteria.</title>
        <authorList>
            <person name="Gralka M."/>
        </authorList>
    </citation>
    <scope>NUCLEOTIDE SEQUENCE</scope>
    <source>
        <strain evidence="12">E2R20</strain>
    </source>
</reference>
<keyword evidence="6 8" id="KW-0472">Membrane</keyword>
<keyword evidence="13" id="KW-1185">Reference proteome</keyword>
<comment type="caution">
    <text evidence="12">The sequence shown here is derived from an EMBL/GenBank/DDBJ whole genome shotgun (WGS) entry which is preliminary data.</text>
</comment>
<feature type="transmembrane region" description="Helical" evidence="9">
    <location>
        <begin position="67"/>
        <end position="97"/>
    </location>
</feature>
<keyword evidence="4 8" id="KW-1133">Transmembrane helix</keyword>
<dbReference type="PANTHER" id="PTHR22777:SF17">
    <property type="entry name" value="UPF0053 PROTEIN SLL0260"/>
    <property type="match status" value="1"/>
</dbReference>
<dbReference type="Pfam" id="PF01595">
    <property type="entry name" value="CNNM"/>
    <property type="match status" value="1"/>
</dbReference>
<gene>
    <name evidence="12" type="ORF">Q4528_08790</name>
</gene>
<evidence type="ECO:0000313" key="12">
    <source>
        <dbReference type="EMBL" id="MDO6574255.1"/>
    </source>
</evidence>
<dbReference type="Proteomes" id="UP001170310">
    <property type="component" value="Unassembled WGS sequence"/>
</dbReference>
<evidence type="ECO:0000256" key="2">
    <source>
        <dbReference type="ARBA" id="ARBA00022692"/>
    </source>
</evidence>
<protein>
    <submittedName>
        <fullName evidence="12">CNNM domain-containing protein</fullName>
    </submittedName>
</protein>
<keyword evidence="5 7" id="KW-0129">CBS domain</keyword>
<evidence type="ECO:0000256" key="8">
    <source>
        <dbReference type="PROSITE-ProRule" id="PRU01193"/>
    </source>
</evidence>
<evidence type="ECO:0000259" key="10">
    <source>
        <dbReference type="PROSITE" id="PS51371"/>
    </source>
</evidence>
<dbReference type="CDD" id="cd04590">
    <property type="entry name" value="CBS_pair_CorC_HlyC_assoc"/>
    <property type="match status" value="1"/>
</dbReference>
<evidence type="ECO:0000256" key="9">
    <source>
        <dbReference type="SAM" id="Phobius"/>
    </source>
</evidence>
<dbReference type="PANTHER" id="PTHR22777">
    <property type="entry name" value="HEMOLYSIN-RELATED"/>
    <property type="match status" value="1"/>
</dbReference>
<accession>A0AAW7YPU1</accession>
<dbReference type="InterPro" id="IPR002550">
    <property type="entry name" value="CNNM"/>
</dbReference>
<dbReference type="Pfam" id="PF00571">
    <property type="entry name" value="CBS"/>
    <property type="match status" value="2"/>
</dbReference>
<feature type="transmembrane region" description="Helical" evidence="9">
    <location>
        <begin position="117"/>
        <end position="136"/>
    </location>
</feature>
<proteinExistence type="predicted"/>
<evidence type="ECO:0000256" key="3">
    <source>
        <dbReference type="ARBA" id="ARBA00022737"/>
    </source>
</evidence>
<evidence type="ECO:0000259" key="11">
    <source>
        <dbReference type="PROSITE" id="PS51846"/>
    </source>
</evidence>
<feature type="domain" description="CBS" evidence="10">
    <location>
        <begin position="262"/>
        <end position="320"/>
    </location>
</feature>
<dbReference type="Gene3D" id="3.10.580.10">
    <property type="entry name" value="CBS-domain"/>
    <property type="match status" value="1"/>
</dbReference>
<evidence type="ECO:0000256" key="7">
    <source>
        <dbReference type="PROSITE-ProRule" id="PRU00703"/>
    </source>
</evidence>
<dbReference type="EMBL" id="JAUOQO010000006">
    <property type="protein sequence ID" value="MDO6574255.1"/>
    <property type="molecule type" value="Genomic_DNA"/>
</dbReference>
<dbReference type="InterPro" id="IPR044751">
    <property type="entry name" value="Ion_transp-like_CBS"/>
</dbReference>
<comment type="subcellular location">
    <subcellularLocation>
        <location evidence="1">Membrane</location>
        <topology evidence="1">Multi-pass membrane protein</topology>
    </subcellularLocation>
</comment>
<evidence type="ECO:0000256" key="6">
    <source>
        <dbReference type="ARBA" id="ARBA00023136"/>
    </source>
</evidence>
<dbReference type="InterPro" id="IPR046342">
    <property type="entry name" value="CBS_dom_sf"/>
</dbReference>
<sequence length="340" mass="38295">MIIAIIFLILLSFFFSGSETALTAANRTKFQAEAKNGDKKSQGLSRLLDKPTEFITTILIGNNVANIILPTLVTILAINIGVNVGIASAVITVVIILVSEVIPKSIAATFPNKITRLVYPVINILVIILKPITKILNAITDSINKLLSKGQKEQSKYSKEEIRTMLMIAGREGAFNETEQNRLKGVLDFENLKVKDVDTTPRVNVVAFPKTTSFDEAYETVMNEPYTRYPIYDEDIDDIVGVFHSKYLLAWSKKKYESITKFSSKPLFVNEHNKAEWVLRKMTVSRKHLAIVLDEFGGTDGIVSHEDLIETLLGMEIEDELDKEEEEKLKKQTFPNRNRK</sequence>
<organism evidence="12 13">
    <name type="scientific">Staphylococcus pasteuri_A</name>
    <dbReference type="NCBI Taxonomy" id="3062664"/>
    <lineage>
        <taxon>Bacteria</taxon>
        <taxon>Bacillati</taxon>
        <taxon>Bacillota</taxon>
        <taxon>Bacilli</taxon>
        <taxon>Bacillales</taxon>
        <taxon>Staphylococcaceae</taxon>
        <taxon>Staphylococcus</taxon>
    </lineage>
</organism>
<keyword evidence="2 8" id="KW-0812">Transmembrane</keyword>
<evidence type="ECO:0000256" key="4">
    <source>
        <dbReference type="ARBA" id="ARBA00022989"/>
    </source>
</evidence>
<dbReference type="RefSeq" id="WP_046466490.1">
    <property type="nucleotide sequence ID" value="NZ_JAUOQO010000006.1"/>
</dbReference>
<name>A0AAW7YPU1_9STAP</name>
<feature type="domain" description="CNNM transmembrane" evidence="11">
    <location>
        <begin position="1"/>
        <end position="179"/>
    </location>
</feature>
<dbReference type="AlphaFoldDB" id="A0AAW7YPU1"/>
<dbReference type="SUPFAM" id="SSF54631">
    <property type="entry name" value="CBS-domain pair"/>
    <property type="match status" value="1"/>
</dbReference>
<dbReference type="PROSITE" id="PS51371">
    <property type="entry name" value="CBS"/>
    <property type="match status" value="2"/>
</dbReference>
<evidence type="ECO:0000256" key="1">
    <source>
        <dbReference type="ARBA" id="ARBA00004141"/>
    </source>
</evidence>
<dbReference type="InterPro" id="IPR000644">
    <property type="entry name" value="CBS_dom"/>
</dbReference>
<dbReference type="PROSITE" id="PS51846">
    <property type="entry name" value="CNNM"/>
    <property type="match status" value="1"/>
</dbReference>
<keyword evidence="3" id="KW-0677">Repeat</keyword>
<dbReference type="GO" id="GO:0005886">
    <property type="term" value="C:plasma membrane"/>
    <property type="evidence" value="ECO:0007669"/>
    <property type="project" value="TreeGrafter"/>
</dbReference>
<feature type="domain" description="CBS" evidence="10">
    <location>
        <begin position="199"/>
        <end position="258"/>
    </location>
</feature>